<evidence type="ECO:0000256" key="6">
    <source>
        <dbReference type="SAM" id="MobiDB-lite"/>
    </source>
</evidence>
<dbReference type="PROSITE" id="PS00723">
    <property type="entry name" value="POLYPRENYL_SYNTHASE_1"/>
    <property type="match status" value="1"/>
</dbReference>
<dbReference type="SUPFAM" id="SSF48576">
    <property type="entry name" value="Terpenoid synthases"/>
    <property type="match status" value="1"/>
</dbReference>
<dbReference type="AlphaFoldDB" id="A0A814WYZ4"/>
<dbReference type="GO" id="GO:0008299">
    <property type="term" value="P:isoprenoid biosynthetic process"/>
    <property type="evidence" value="ECO:0007669"/>
    <property type="project" value="UniProtKB-KW"/>
</dbReference>
<sequence>MSSLRRTHSNTRNRTSQKISRLHLRHLHIHSHKKPTQDAIRPQISGSSEGTQSSKQLTREEIEHRNLIQQYIFSKLEDYANKPRIWQLTHSNHIKRRILDKSGHISRLYSVPVDFVRESINQFFNDADKHISQLRRLTESSSHALKDPNILFQKGKKDNNQWRSLQLKRAKEIFPDINNEDYTDSERLHKYHKHILETLTPKADKENTNCTAQNREQPFDLNHAYEQAENKGKDYLSHMLQSYHDRTIPDLAIIQEMVNHGIQQMKIAPTSEEFDDANSFLAKISVLHAGKKAYETGLRNMGDDFMLLRFGKVFGPNALPTTASTNDQFIYLVHMFMKSVSSLMIIAKITDKDNKENPSGVINLITNIFSSEPSSSVYKLRDELFSPNTNVDQWTWLLEKWRDALRTFPMMLTQVGAFGRLIRTTIGIGIARLFNFSETIINTKKMLDITYMNEQLFHALQTGFYFGVAYAIVDCVQDEIRNIEKLPAHHFAVLNTGRSQNDRLLSPAETIEKWLLIMEELLRGGEFNRKEIPKTPLTPLLLETFDSLVTLTKSINATSLAFDELALLLRSQRVDKKVPEEFYNDEELFLGKIEFKLSILRFVGCAVLKSHFTYTCTTFLGNIKSAREESERLWIMPFLGQLTDDCRDFYDDVTSNSVTSFTHYASFIGRQQQTNKHLLNPFYAFLYLCTDLYISSDRDAQTGAFLGRRIARTLKSIEISGGDSAIREFLHIFCQNNQSLHDYFWNDLRSHFPRVSDPEKSFFRIINKASTQYAKTNRKLETYVGDHLKQIEDALQIQSFSKIQKTIPISDRDEQLLLSAMNYSVTAGGKRLRPLMMLMVADLYNLNVKNVLPLACGIEYLHTSSLILDDLPAQDNSDLRRGRPTLHKATINNEIPVNLCEGRAQLAAVDLIAVSMSLINHDLVKNGFPAERVNHVISEISLSMHDLCVGQMMDLRAAHMGLDNNEEQVDELDRIAWLKTGKAIEVVLITPAVLAMSSSSTNQVIEIARIRELGRLMGILFQMRDDLLDVEGENIGKPAALDVKNHTVTYVSTLGAEGTRQRLKEYRRQTLNLVDEIWPVGAGTIKDVINHMVDRKN</sequence>
<dbReference type="Proteomes" id="UP000663845">
    <property type="component" value="Unassembled WGS sequence"/>
</dbReference>
<dbReference type="InterPro" id="IPR008949">
    <property type="entry name" value="Isoprenoid_synthase_dom_sf"/>
</dbReference>
<comment type="caution">
    <text evidence="7">The sequence shown here is derived from an EMBL/GenBank/DDBJ whole genome shotgun (WGS) entry which is preliminary data.</text>
</comment>
<evidence type="ECO:0000256" key="3">
    <source>
        <dbReference type="ARBA" id="ARBA00022723"/>
    </source>
</evidence>
<keyword evidence="4" id="KW-0460">Magnesium</keyword>
<dbReference type="PANTHER" id="PTHR43281:SF1">
    <property type="entry name" value="FARNESYL DIPHOSPHATE SYNTHASE"/>
    <property type="match status" value="1"/>
</dbReference>
<dbReference type="Gene3D" id="1.10.600.10">
    <property type="entry name" value="Farnesyl Diphosphate Synthase"/>
    <property type="match status" value="1"/>
</dbReference>
<feature type="compositionally biased region" description="Basic residues" evidence="6">
    <location>
        <begin position="1"/>
        <end position="11"/>
    </location>
</feature>
<name>A0A814WYZ4_9BILA</name>
<dbReference type="PANTHER" id="PTHR43281">
    <property type="entry name" value="FARNESYL DIPHOSPHATE SYNTHASE"/>
    <property type="match status" value="1"/>
</dbReference>
<dbReference type="EMBL" id="CAJNOG010000378">
    <property type="protein sequence ID" value="CAF1208446.1"/>
    <property type="molecule type" value="Genomic_DNA"/>
</dbReference>
<accession>A0A814WYZ4</accession>
<keyword evidence="5" id="KW-0414">Isoprene biosynthesis</keyword>
<gene>
    <name evidence="7" type="ORF">JYZ213_LOCUS27316</name>
</gene>
<evidence type="ECO:0000256" key="1">
    <source>
        <dbReference type="ARBA" id="ARBA00001946"/>
    </source>
</evidence>
<dbReference type="PROSITE" id="PS00444">
    <property type="entry name" value="POLYPRENYL_SYNTHASE_2"/>
    <property type="match status" value="1"/>
</dbReference>
<dbReference type="GO" id="GO:0046872">
    <property type="term" value="F:metal ion binding"/>
    <property type="evidence" value="ECO:0007669"/>
    <property type="project" value="UniProtKB-KW"/>
</dbReference>
<evidence type="ECO:0000256" key="2">
    <source>
        <dbReference type="ARBA" id="ARBA00022679"/>
    </source>
</evidence>
<dbReference type="InterPro" id="IPR000092">
    <property type="entry name" value="Polyprenyl_synt"/>
</dbReference>
<protein>
    <submittedName>
        <fullName evidence="7">Uncharacterized protein</fullName>
    </submittedName>
</protein>
<feature type="region of interest" description="Disordered" evidence="6">
    <location>
        <begin position="29"/>
        <end position="57"/>
    </location>
</feature>
<dbReference type="GO" id="GO:0004659">
    <property type="term" value="F:prenyltransferase activity"/>
    <property type="evidence" value="ECO:0007669"/>
    <property type="project" value="InterPro"/>
</dbReference>
<dbReference type="Pfam" id="PF00348">
    <property type="entry name" value="polyprenyl_synt"/>
    <property type="match status" value="1"/>
</dbReference>
<comment type="cofactor">
    <cofactor evidence="1">
        <name>Mg(2+)</name>
        <dbReference type="ChEBI" id="CHEBI:18420"/>
    </cofactor>
</comment>
<evidence type="ECO:0000256" key="4">
    <source>
        <dbReference type="ARBA" id="ARBA00022842"/>
    </source>
</evidence>
<feature type="region of interest" description="Disordered" evidence="6">
    <location>
        <begin position="1"/>
        <end position="20"/>
    </location>
</feature>
<evidence type="ECO:0000313" key="8">
    <source>
        <dbReference type="Proteomes" id="UP000663845"/>
    </source>
</evidence>
<evidence type="ECO:0000256" key="5">
    <source>
        <dbReference type="ARBA" id="ARBA00023229"/>
    </source>
</evidence>
<dbReference type="InterPro" id="IPR033749">
    <property type="entry name" value="Polyprenyl_synt_CS"/>
</dbReference>
<organism evidence="7 8">
    <name type="scientific">Adineta steineri</name>
    <dbReference type="NCBI Taxonomy" id="433720"/>
    <lineage>
        <taxon>Eukaryota</taxon>
        <taxon>Metazoa</taxon>
        <taxon>Spiralia</taxon>
        <taxon>Gnathifera</taxon>
        <taxon>Rotifera</taxon>
        <taxon>Eurotatoria</taxon>
        <taxon>Bdelloidea</taxon>
        <taxon>Adinetida</taxon>
        <taxon>Adinetidae</taxon>
        <taxon>Adineta</taxon>
    </lineage>
</organism>
<evidence type="ECO:0000313" key="7">
    <source>
        <dbReference type="EMBL" id="CAF1208446.1"/>
    </source>
</evidence>
<proteinExistence type="predicted"/>
<keyword evidence="3" id="KW-0479">Metal-binding</keyword>
<keyword evidence="2" id="KW-0808">Transferase</keyword>
<dbReference type="SFLD" id="SFLDS00005">
    <property type="entry name" value="Isoprenoid_Synthase_Type_I"/>
    <property type="match status" value="1"/>
</dbReference>
<feature type="compositionally biased region" description="Polar residues" evidence="6">
    <location>
        <begin position="44"/>
        <end position="56"/>
    </location>
</feature>
<reference evidence="7" key="1">
    <citation type="submission" date="2021-02" db="EMBL/GenBank/DDBJ databases">
        <authorList>
            <person name="Nowell W R."/>
        </authorList>
    </citation>
    <scope>NUCLEOTIDE SEQUENCE</scope>
</reference>